<accession>A0AAD1RN21</accession>
<keyword evidence="8 11" id="KW-0498">Mitosis</keyword>
<reference evidence="13" key="1">
    <citation type="submission" date="2022-03" db="EMBL/GenBank/DDBJ databases">
        <authorList>
            <person name="Alioto T."/>
            <person name="Alioto T."/>
            <person name="Gomez Garrido J."/>
        </authorList>
    </citation>
    <scope>NUCLEOTIDE SEQUENCE</scope>
</reference>
<feature type="compositionally biased region" description="Basic and acidic residues" evidence="12">
    <location>
        <begin position="1"/>
        <end position="11"/>
    </location>
</feature>
<dbReference type="GO" id="GO:0005737">
    <property type="term" value="C:cytoplasm"/>
    <property type="evidence" value="ECO:0007669"/>
    <property type="project" value="UniProtKB-SubCell"/>
</dbReference>
<dbReference type="Proteomes" id="UP001295444">
    <property type="component" value="Chromosome 03"/>
</dbReference>
<evidence type="ECO:0000313" key="14">
    <source>
        <dbReference type="Proteomes" id="UP001295444"/>
    </source>
</evidence>
<keyword evidence="7 11" id="KW-0132">Cell division</keyword>
<dbReference type="GO" id="GO:0000796">
    <property type="term" value="C:condensin complex"/>
    <property type="evidence" value="ECO:0007669"/>
    <property type="project" value="InterPro"/>
</dbReference>
<evidence type="ECO:0000256" key="7">
    <source>
        <dbReference type="ARBA" id="ARBA00022618"/>
    </source>
</evidence>
<feature type="region of interest" description="Disordered" evidence="12">
    <location>
        <begin position="234"/>
        <end position="285"/>
    </location>
</feature>
<dbReference type="AlphaFoldDB" id="A0AAD1RN21"/>
<dbReference type="PIRSF" id="PIRSF017126">
    <property type="entry name" value="Condensin_H"/>
    <property type="match status" value="1"/>
</dbReference>
<evidence type="ECO:0000256" key="9">
    <source>
        <dbReference type="ARBA" id="ARBA00023067"/>
    </source>
</evidence>
<proteinExistence type="inferred from homology"/>
<feature type="region of interest" description="Disordered" evidence="12">
    <location>
        <begin position="1"/>
        <end position="27"/>
    </location>
</feature>
<evidence type="ECO:0000313" key="13">
    <source>
        <dbReference type="EMBL" id="CAH2274825.1"/>
    </source>
</evidence>
<evidence type="ECO:0000256" key="6">
    <source>
        <dbReference type="ARBA" id="ARBA00022490"/>
    </source>
</evidence>
<dbReference type="GO" id="GO:0003682">
    <property type="term" value="F:chromatin binding"/>
    <property type="evidence" value="ECO:0007669"/>
    <property type="project" value="TreeGrafter"/>
</dbReference>
<gene>
    <name evidence="13" type="ORF">PECUL_23A046743</name>
</gene>
<dbReference type="GO" id="GO:0051301">
    <property type="term" value="P:cell division"/>
    <property type="evidence" value="ECO:0007669"/>
    <property type="project" value="UniProtKB-KW"/>
</dbReference>
<keyword evidence="9 11" id="KW-0226">DNA condensation</keyword>
<sequence>MTSRHNSDRRSSGWQKPKRSPKKAVHFQRDQSLELACWELWGDSTELRDRKRVTGLAIMSISTPQSGGRHHVDTPDSVFLSPATRRQPVSLAGTPTLQNFTSNDDERERKQRRMSRVIDLQLSNADSPASTISPTHRGTDTPTSLLPKLNNTQISDHYSTCIKLSQENKITTKNAFGLHLIDYMGDILKQKDSELTNFKVAAGTLDASAKIYAVRVDAVHLDVYKVLGGLGKESQIPEESEHQDPDASTEGQDDKKKGKKRKRSYKTIEKNLNNINRSENDRKSEVDPLFQKSAASFDEFSTAGVFLSTLQCHNYHSELRFETDVKPLSTIEENDPPSPLSVDVSELKSPLSQCVEKRPICPSLSGFRFMQWDSDLQNETVSSLMDKFKKSDHVFDINAEVEEDCADAADPIADDFDADACDGMESGDLGGFSEHREAFRSERKGPQITQIGNGDIDTMCLQLSSCPGEYSYFSPRTMSMWAGPEHWRFRPRHKADSSTDKQKVKKVKKAFELNFDDDIDFDVHFCKTRAATTLTKSTLGSQNKKSTILPADFHYDPDNIVKLSLRPVDRIRKMLNKDSVSEHEDVIGEYDYNNPNDTADFCPALQAADSDDDDGPFTGPGDEYDFIPNTGLPENQMNITSYSESNLVAEPQKVNKIEINYARTAKKMDMKRLKTTMWGLLTNFPDSAEEETKSKCTISILCVAQESVFSNITQDLQKRLPSVMAQNLSVPLAFACLLHLANEKNLKLQGVDDLSDVLIMQGD</sequence>
<comment type="similarity">
    <text evidence="3 11">Belongs to the CND2 (condensin subunit 2) family.</text>
</comment>
<keyword evidence="14" id="KW-1185">Reference proteome</keyword>
<feature type="compositionally biased region" description="Polar residues" evidence="12">
    <location>
        <begin position="93"/>
        <end position="102"/>
    </location>
</feature>
<comment type="function">
    <text evidence="11">Regulatory subunit of the condensin complex, a complex required for conversion of interphase chromatin into mitotic-like condense chromosomes.</text>
</comment>
<evidence type="ECO:0000256" key="3">
    <source>
        <dbReference type="ARBA" id="ARBA00009471"/>
    </source>
</evidence>
<dbReference type="Pfam" id="PF05786">
    <property type="entry name" value="Cnd2"/>
    <property type="match status" value="1"/>
</dbReference>
<feature type="compositionally biased region" description="Basic residues" evidence="12">
    <location>
        <begin position="16"/>
        <end position="26"/>
    </location>
</feature>
<keyword evidence="5" id="KW-0158">Chromosome</keyword>
<dbReference type="PANTHER" id="PTHR13108">
    <property type="entry name" value="CONDENSIN COMPLEX SUBUNIT 2"/>
    <property type="match status" value="1"/>
</dbReference>
<organism evidence="13 14">
    <name type="scientific">Pelobates cultripes</name>
    <name type="common">Western spadefoot toad</name>
    <dbReference type="NCBI Taxonomy" id="61616"/>
    <lineage>
        <taxon>Eukaryota</taxon>
        <taxon>Metazoa</taxon>
        <taxon>Chordata</taxon>
        <taxon>Craniata</taxon>
        <taxon>Vertebrata</taxon>
        <taxon>Euteleostomi</taxon>
        <taxon>Amphibia</taxon>
        <taxon>Batrachia</taxon>
        <taxon>Anura</taxon>
        <taxon>Pelobatoidea</taxon>
        <taxon>Pelobatidae</taxon>
        <taxon>Pelobates</taxon>
    </lineage>
</organism>
<dbReference type="PANTHER" id="PTHR13108:SF9">
    <property type="entry name" value="CONDENSIN COMPLEX SUBUNIT 2"/>
    <property type="match status" value="1"/>
</dbReference>
<comment type="subcellular location">
    <subcellularLocation>
        <location evidence="1">Chromosome</location>
    </subcellularLocation>
    <subcellularLocation>
        <location evidence="2">Cytoplasm</location>
    </subcellularLocation>
</comment>
<evidence type="ECO:0000256" key="8">
    <source>
        <dbReference type="ARBA" id="ARBA00022776"/>
    </source>
</evidence>
<dbReference type="InterPro" id="IPR022816">
    <property type="entry name" value="Condensin_barren_su2"/>
</dbReference>
<evidence type="ECO:0000256" key="2">
    <source>
        <dbReference type="ARBA" id="ARBA00004496"/>
    </source>
</evidence>
<evidence type="ECO:0000256" key="11">
    <source>
        <dbReference type="PIRNR" id="PIRNR017126"/>
    </source>
</evidence>
<name>A0AAD1RN21_PELCU</name>
<dbReference type="EMBL" id="OW240914">
    <property type="protein sequence ID" value="CAH2274825.1"/>
    <property type="molecule type" value="Genomic_DNA"/>
</dbReference>
<dbReference type="GO" id="GO:0007076">
    <property type="term" value="P:mitotic chromosome condensation"/>
    <property type="evidence" value="ECO:0007669"/>
    <property type="project" value="InterPro"/>
</dbReference>
<evidence type="ECO:0000256" key="10">
    <source>
        <dbReference type="ARBA" id="ARBA00023306"/>
    </source>
</evidence>
<feature type="region of interest" description="Disordered" evidence="12">
    <location>
        <begin position="125"/>
        <end position="147"/>
    </location>
</feature>
<feature type="region of interest" description="Disordered" evidence="12">
    <location>
        <begin position="91"/>
        <end position="112"/>
    </location>
</feature>
<protein>
    <recommendedName>
        <fullName evidence="4 11">Condensin complex subunit 2</fullName>
    </recommendedName>
</protein>
<keyword evidence="6" id="KW-0963">Cytoplasm</keyword>
<evidence type="ECO:0000256" key="12">
    <source>
        <dbReference type="SAM" id="MobiDB-lite"/>
    </source>
</evidence>
<evidence type="ECO:0000256" key="4">
    <source>
        <dbReference type="ARBA" id="ARBA00016065"/>
    </source>
</evidence>
<evidence type="ECO:0000256" key="5">
    <source>
        <dbReference type="ARBA" id="ARBA00022454"/>
    </source>
</evidence>
<keyword evidence="10 11" id="KW-0131">Cell cycle</keyword>
<evidence type="ECO:0000256" key="1">
    <source>
        <dbReference type="ARBA" id="ARBA00004286"/>
    </source>
</evidence>